<dbReference type="InterPro" id="IPR001958">
    <property type="entry name" value="Tet-R_TetA/multi-R_MdtG-like"/>
</dbReference>
<feature type="transmembrane region" description="Helical" evidence="7">
    <location>
        <begin position="415"/>
        <end position="436"/>
    </location>
</feature>
<dbReference type="CDD" id="cd17325">
    <property type="entry name" value="MFS_MdtG_SLC18_like"/>
    <property type="match status" value="1"/>
</dbReference>
<evidence type="ECO:0000313" key="10">
    <source>
        <dbReference type="Proteomes" id="UP000054560"/>
    </source>
</evidence>
<dbReference type="PANTHER" id="PTHR43124:SF3">
    <property type="entry name" value="CHLORAMPHENICOL EFFLUX PUMP RV0191"/>
    <property type="match status" value="1"/>
</dbReference>
<feature type="transmembrane region" description="Helical" evidence="7">
    <location>
        <begin position="76"/>
        <end position="97"/>
    </location>
</feature>
<feature type="transmembrane region" description="Helical" evidence="7">
    <location>
        <begin position="357"/>
        <end position="374"/>
    </location>
</feature>
<dbReference type="Proteomes" id="UP000054560">
    <property type="component" value="Unassembled WGS sequence"/>
</dbReference>
<evidence type="ECO:0000256" key="4">
    <source>
        <dbReference type="ARBA" id="ARBA00022989"/>
    </source>
</evidence>
<dbReference type="InterPro" id="IPR050189">
    <property type="entry name" value="MFS_Efflux_Transporters"/>
</dbReference>
<feature type="region of interest" description="Disordered" evidence="6">
    <location>
        <begin position="471"/>
        <end position="524"/>
    </location>
</feature>
<keyword evidence="10" id="KW-1185">Reference proteome</keyword>
<dbReference type="eggNOG" id="ENOG502S4IK">
    <property type="taxonomic scope" value="Eukaryota"/>
</dbReference>
<organism evidence="9 10">
    <name type="scientific">Sphaeroforma arctica JP610</name>
    <dbReference type="NCBI Taxonomy" id="667725"/>
    <lineage>
        <taxon>Eukaryota</taxon>
        <taxon>Ichthyosporea</taxon>
        <taxon>Ichthyophonida</taxon>
        <taxon>Sphaeroforma</taxon>
    </lineage>
</organism>
<evidence type="ECO:0000259" key="8">
    <source>
        <dbReference type="PROSITE" id="PS50850"/>
    </source>
</evidence>
<gene>
    <name evidence="9" type="ORF">SARC_11098</name>
</gene>
<evidence type="ECO:0000256" key="5">
    <source>
        <dbReference type="ARBA" id="ARBA00023136"/>
    </source>
</evidence>
<dbReference type="PANTHER" id="PTHR43124">
    <property type="entry name" value="PURINE EFFLUX PUMP PBUE"/>
    <property type="match status" value="1"/>
</dbReference>
<dbReference type="PRINTS" id="PR01035">
    <property type="entry name" value="TCRTETA"/>
</dbReference>
<feature type="transmembrane region" description="Helical" evidence="7">
    <location>
        <begin position="380"/>
        <end position="403"/>
    </location>
</feature>
<keyword evidence="4 7" id="KW-1133">Transmembrane helix</keyword>
<dbReference type="SUPFAM" id="SSF103473">
    <property type="entry name" value="MFS general substrate transporter"/>
    <property type="match status" value="1"/>
</dbReference>
<evidence type="ECO:0000256" key="6">
    <source>
        <dbReference type="SAM" id="MobiDB-lite"/>
    </source>
</evidence>
<feature type="transmembrane region" description="Helical" evidence="7">
    <location>
        <begin position="227"/>
        <end position="247"/>
    </location>
</feature>
<dbReference type="Gene3D" id="1.20.1250.20">
    <property type="entry name" value="MFS general substrate transporter like domains"/>
    <property type="match status" value="2"/>
</dbReference>
<keyword evidence="2" id="KW-1003">Cell membrane</keyword>
<accession>A0A0L0FHY2</accession>
<feature type="transmembrane region" description="Helical" evidence="7">
    <location>
        <begin position="442"/>
        <end position="463"/>
    </location>
</feature>
<evidence type="ECO:0000313" key="9">
    <source>
        <dbReference type="EMBL" id="KNC76399.1"/>
    </source>
</evidence>
<keyword evidence="3 7" id="KW-0812">Transmembrane</keyword>
<dbReference type="EMBL" id="KQ243124">
    <property type="protein sequence ID" value="KNC76399.1"/>
    <property type="molecule type" value="Genomic_DNA"/>
</dbReference>
<feature type="transmembrane region" description="Helical" evidence="7">
    <location>
        <begin position="326"/>
        <end position="345"/>
    </location>
</feature>
<dbReference type="GO" id="GO:0005886">
    <property type="term" value="C:plasma membrane"/>
    <property type="evidence" value="ECO:0007669"/>
    <property type="project" value="UniProtKB-SubCell"/>
</dbReference>
<dbReference type="RefSeq" id="XP_014150301.1">
    <property type="nucleotide sequence ID" value="XM_014294826.1"/>
</dbReference>
<dbReference type="OrthoDB" id="419616at2759"/>
<feature type="compositionally biased region" description="Basic residues" evidence="6">
    <location>
        <begin position="471"/>
        <end position="481"/>
    </location>
</feature>
<dbReference type="AlphaFoldDB" id="A0A0L0FHY2"/>
<feature type="domain" description="Major facilitator superfamily (MFS) profile" evidence="8">
    <location>
        <begin position="75"/>
        <end position="468"/>
    </location>
</feature>
<name>A0A0L0FHY2_9EUKA</name>
<dbReference type="InterPro" id="IPR036259">
    <property type="entry name" value="MFS_trans_sf"/>
</dbReference>
<dbReference type="GO" id="GO:0022857">
    <property type="term" value="F:transmembrane transporter activity"/>
    <property type="evidence" value="ECO:0007669"/>
    <property type="project" value="InterPro"/>
</dbReference>
<evidence type="ECO:0000256" key="1">
    <source>
        <dbReference type="ARBA" id="ARBA00004651"/>
    </source>
</evidence>
<protein>
    <recommendedName>
        <fullName evidence="8">Major facilitator superfamily (MFS) profile domain-containing protein</fullName>
    </recommendedName>
</protein>
<evidence type="ECO:0000256" key="3">
    <source>
        <dbReference type="ARBA" id="ARBA00022692"/>
    </source>
</evidence>
<dbReference type="InterPro" id="IPR020846">
    <property type="entry name" value="MFS_dom"/>
</dbReference>
<sequence length="524" mass="55892">MAKKSCATNAITSWWKQPSSFISHWSWGKRTPSYTIAATHADEEPSKGLQGEKPPTAEGVLKARAEAASDRVDSRVWPIATGTALMGIAIGVVLPVLPGLTRELGLNSTQFGMVISILGLTRLFCNIPLASIGNRMGRKSLLVAGPVLCSISMFMHGHSYSFEQLMFWRFVQGAGSAMMMMGAQLHLADISTNRNRARTMAPMSAAWSAGVSCGPALGGYLADSYGFQAPFMFVGMAIAVVALNNALRIKETSTVQRLETGMELAKQIGSDMRRTSTRWTVLMRDCRNTRAVLMLHSTFWATASGAQFTLLPLLATSQFDATPGSLGQLFASLAIVNVIMSQPSAYFSDTFGRKTSMVPGTMLVSAAIGLTPFAQSWEQLMGLVVMWGFGNSILGTAPTSFLVDITKDRDRSDALALMRSGGDLGLLVGATASGLIAHSYGVGTAMACNSVLLAATSVSFALASTEPKFHLKQAGKTHPSTRKPASTTPPATPVEDISVVTQTHSPTSMFPNASSVERRTQTKK</sequence>
<feature type="transmembrane region" description="Helical" evidence="7">
    <location>
        <begin position="292"/>
        <end position="314"/>
    </location>
</feature>
<feature type="transmembrane region" description="Helical" evidence="7">
    <location>
        <begin position="141"/>
        <end position="160"/>
    </location>
</feature>
<comment type="subcellular location">
    <subcellularLocation>
        <location evidence="1">Cell membrane</location>
        <topology evidence="1">Multi-pass membrane protein</topology>
    </subcellularLocation>
</comment>
<evidence type="ECO:0000256" key="7">
    <source>
        <dbReference type="SAM" id="Phobius"/>
    </source>
</evidence>
<dbReference type="STRING" id="667725.A0A0L0FHY2"/>
<feature type="transmembrane region" description="Helical" evidence="7">
    <location>
        <begin position="109"/>
        <end position="129"/>
    </location>
</feature>
<dbReference type="Pfam" id="PF07690">
    <property type="entry name" value="MFS_1"/>
    <property type="match status" value="1"/>
</dbReference>
<dbReference type="PROSITE" id="PS50850">
    <property type="entry name" value="MFS"/>
    <property type="match status" value="1"/>
</dbReference>
<dbReference type="GeneID" id="25911602"/>
<proteinExistence type="predicted"/>
<keyword evidence="5 7" id="KW-0472">Membrane</keyword>
<dbReference type="InterPro" id="IPR011701">
    <property type="entry name" value="MFS"/>
</dbReference>
<evidence type="ECO:0000256" key="2">
    <source>
        <dbReference type="ARBA" id="ARBA00022475"/>
    </source>
</evidence>
<reference evidence="9 10" key="1">
    <citation type="submission" date="2011-02" db="EMBL/GenBank/DDBJ databases">
        <title>The Genome Sequence of Sphaeroforma arctica JP610.</title>
        <authorList>
            <consortium name="The Broad Institute Genome Sequencing Platform"/>
            <person name="Russ C."/>
            <person name="Cuomo C."/>
            <person name="Young S.K."/>
            <person name="Zeng Q."/>
            <person name="Gargeya S."/>
            <person name="Alvarado L."/>
            <person name="Berlin A."/>
            <person name="Chapman S.B."/>
            <person name="Chen Z."/>
            <person name="Freedman E."/>
            <person name="Gellesch M."/>
            <person name="Goldberg J."/>
            <person name="Griggs A."/>
            <person name="Gujja S."/>
            <person name="Heilman E."/>
            <person name="Heiman D."/>
            <person name="Howarth C."/>
            <person name="Mehta T."/>
            <person name="Neiman D."/>
            <person name="Pearson M."/>
            <person name="Roberts A."/>
            <person name="Saif S."/>
            <person name="Shea T."/>
            <person name="Shenoy N."/>
            <person name="Sisk P."/>
            <person name="Stolte C."/>
            <person name="Sykes S."/>
            <person name="White J."/>
            <person name="Yandava C."/>
            <person name="Burger G."/>
            <person name="Gray M.W."/>
            <person name="Holland P.W.H."/>
            <person name="King N."/>
            <person name="Lang F.B.F."/>
            <person name="Roger A.J."/>
            <person name="Ruiz-Trillo I."/>
            <person name="Haas B."/>
            <person name="Nusbaum C."/>
            <person name="Birren B."/>
        </authorList>
    </citation>
    <scope>NUCLEOTIDE SEQUENCE [LARGE SCALE GENOMIC DNA]</scope>
    <source>
        <strain evidence="9 10">JP610</strain>
    </source>
</reference>
<feature type="compositionally biased region" description="Polar residues" evidence="6">
    <location>
        <begin position="499"/>
        <end position="515"/>
    </location>
</feature>